<sequence length="184" mass="20247">MFTFLSGSPCLDLTTTLQVRHQNSPRELLAAPADVTRWLEQAGLGAGIAVDTEGLRRTIALREVVNRLCRGTGRAGDRAALNAAAASPPLIPQWTGDTVEFRGDLQQALSTLARDAITLLANRKTGRIRECDHPDCSRLFLDSSRSGRRRWCGMSSCGTKAKSADYRRRNSDRARRTGDHLRAE</sequence>
<keyword evidence="6" id="KW-1185">Reference proteome</keyword>
<dbReference type="InterPro" id="IPR021005">
    <property type="entry name" value="Znf_CGNR"/>
</dbReference>
<evidence type="ECO:0000259" key="2">
    <source>
        <dbReference type="Pfam" id="PF11706"/>
    </source>
</evidence>
<dbReference type="RefSeq" id="WP_063054121.1">
    <property type="nucleotide sequence ID" value="NZ_LOBU02000026.1"/>
</dbReference>
<protein>
    <recommendedName>
        <fullName evidence="2">Zinc finger CGNR domain-containing protein</fullName>
    </recommendedName>
</protein>
<reference evidence="4 6" key="2">
    <citation type="submission" date="2016-11" db="EMBL/GenBank/DDBJ databases">
        <title>Genome sequencing of Amycolatopsis regifaucium.</title>
        <authorList>
            <person name="Mayilraj S."/>
            <person name="Kaur N."/>
        </authorList>
    </citation>
    <scope>NUCLEOTIDE SEQUENCE [LARGE SCALE GENOMIC DNA]</scope>
    <source>
        <strain evidence="4 6">GY080</strain>
    </source>
</reference>
<dbReference type="Proteomes" id="UP000076321">
    <property type="component" value="Unassembled WGS sequence"/>
</dbReference>
<evidence type="ECO:0000313" key="5">
    <source>
        <dbReference type="Proteomes" id="UP000076321"/>
    </source>
</evidence>
<dbReference type="Pfam" id="PF11706">
    <property type="entry name" value="zf-CGNR"/>
    <property type="match status" value="1"/>
</dbReference>
<feature type="domain" description="Zinc finger CGNR" evidence="2">
    <location>
        <begin position="127"/>
        <end position="169"/>
    </location>
</feature>
<dbReference type="EMBL" id="LOBU02000026">
    <property type="protein sequence ID" value="OKA03867.1"/>
    <property type="molecule type" value="Genomic_DNA"/>
</dbReference>
<dbReference type="Pfam" id="PF07336">
    <property type="entry name" value="ABATE"/>
    <property type="match status" value="1"/>
</dbReference>
<evidence type="ECO:0000313" key="6">
    <source>
        <dbReference type="Proteomes" id="UP000186883"/>
    </source>
</evidence>
<dbReference type="Gene3D" id="1.10.3300.10">
    <property type="entry name" value="Jann2411-like domain"/>
    <property type="match status" value="1"/>
</dbReference>
<dbReference type="SUPFAM" id="SSF160904">
    <property type="entry name" value="Jann2411-like"/>
    <property type="match status" value="1"/>
</dbReference>
<dbReference type="PANTHER" id="PTHR35525">
    <property type="entry name" value="BLL6575 PROTEIN"/>
    <property type="match status" value="1"/>
</dbReference>
<evidence type="ECO:0000313" key="3">
    <source>
        <dbReference type="EMBL" id="KZB83616.1"/>
    </source>
</evidence>
<dbReference type="Proteomes" id="UP000186883">
    <property type="component" value="Unassembled WGS sequence"/>
</dbReference>
<comment type="caution">
    <text evidence="3">The sequence shown here is derived from an EMBL/GenBank/DDBJ whole genome shotgun (WGS) entry which is preliminary data.</text>
</comment>
<dbReference type="AlphaFoldDB" id="A0A154MGT6"/>
<dbReference type="PANTHER" id="PTHR35525:SF3">
    <property type="entry name" value="BLL6575 PROTEIN"/>
    <property type="match status" value="1"/>
</dbReference>
<dbReference type="InterPro" id="IPR023286">
    <property type="entry name" value="ABATE_dom_sf"/>
</dbReference>
<organism evidence="3 5">
    <name type="scientific">Amycolatopsis regifaucium</name>
    <dbReference type="NCBI Taxonomy" id="546365"/>
    <lineage>
        <taxon>Bacteria</taxon>
        <taxon>Bacillati</taxon>
        <taxon>Actinomycetota</taxon>
        <taxon>Actinomycetes</taxon>
        <taxon>Pseudonocardiales</taxon>
        <taxon>Pseudonocardiaceae</taxon>
        <taxon>Amycolatopsis</taxon>
    </lineage>
</organism>
<proteinExistence type="predicted"/>
<name>A0A154MGT6_9PSEU</name>
<dbReference type="EMBL" id="LQCI01000019">
    <property type="protein sequence ID" value="KZB83616.1"/>
    <property type="molecule type" value="Genomic_DNA"/>
</dbReference>
<dbReference type="OrthoDB" id="123307at2"/>
<evidence type="ECO:0000313" key="4">
    <source>
        <dbReference type="EMBL" id="OKA03867.1"/>
    </source>
</evidence>
<evidence type="ECO:0000256" key="1">
    <source>
        <dbReference type="SAM" id="MobiDB-lite"/>
    </source>
</evidence>
<reference evidence="3 5" key="1">
    <citation type="submission" date="2015-12" db="EMBL/GenBank/DDBJ databases">
        <title>Amycolatopsis regifaucium genome sequencing and assembly.</title>
        <authorList>
            <person name="Mayilraj S."/>
        </authorList>
    </citation>
    <scope>NUCLEOTIDE SEQUENCE [LARGE SCALE GENOMIC DNA]</scope>
    <source>
        <strain evidence="3 5">GY080</strain>
    </source>
</reference>
<accession>A0A154MGT6</accession>
<dbReference type="InterPro" id="IPR010852">
    <property type="entry name" value="ABATE"/>
</dbReference>
<feature type="region of interest" description="Disordered" evidence="1">
    <location>
        <begin position="163"/>
        <end position="184"/>
    </location>
</feature>
<gene>
    <name evidence="4" type="ORF">ATP06_0234190</name>
    <name evidence="3" type="ORF">AVL48_36065</name>
</gene>